<dbReference type="Proteomes" id="UP000218267">
    <property type="component" value="Chromosome"/>
</dbReference>
<dbReference type="AlphaFoldDB" id="A0A1Y1CIL9"/>
<evidence type="ECO:0000256" key="1">
    <source>
        <dbReference type="ARBA" id="ARBA00023125"/>
    </source>
</evidence>
<dbReference type="InterPro" id="IPR009057">
    <property type="entry name" value="Homeodomain-like_sf"/>
</dbReference>
<proteinExistence type="predicted"/>
<sequence>MSEPKDKILAVSWEMFFQFGIKNVTMDSIATKMGISKKTLYKYFANKTELVSQACGWKLNHPEFSFNVNELKNLNALDQYFKFFNFVNERIQRSCDSLDYDFKKYYPEIWSKFKNTRIIAFQNQLIINLKQGVEEGFYRPELNINFISKNLVNFYLNLNSIEYQVFTPDEVFNKDMHRELTLYHLHGICTQKGIEYFKNKFK</sequence>
<dbReference type="PANTHER" id="PTHR30328:SF54">
    <property type="entry name" value="HTH-TYPE TRANSCRIPTIONAL REPRESSOR SCO4008"/>
    <property type="match status" value="1"/>
</dbReference>
<organism evidence="4 5">
    <name type="scientific">Labilibaculum antarcticum</name>
    <dbReference type="NCBI Taxonomy" id="1717717"/>
    <lineage>
        <taxon>Bacteria</taxon>
        <taxon>Pseudomonadati</taxon>
        <taxon>Bacteroidota</taxon>
        <taxon>Bacteroidia</taxon>
        <taxon>Marinilabiliales</taxon>
        <taxon>Marinifilaceae</taxon>
        <taxon>Labilibaculum</taxon>
    </lineage>
</organism>
<feature type="domain" description="HTH tetR-type" evidence="3">
    <location>
        <begin position="2"/>
        <end position="62"/>
    </location>
</feature>
<dbReference type="EMBL" id="AP018042">
    <property type="protein sequence ID" value="BAX80207.1"/>
    <property type="molecule type" value="Genomic_DNA"/>
</dbReference>
<dbReference type="OrthoDB" id="881297at2"/>
<name>A0A1Y1CIL9_9BACT</name>
<keyword evidence="1 2" id="KW-0238">DNA-binding</keyword>
<evidence type="ECO:0000313" key="4">
    <source>
        <dbReference type="EMBL" id="BAX80207.1"/>
    </source>
</evidence>
<dbReference type="KEGG" id="mbas:ALGA_1835"/>
<accession>A0A1Y1CIL9</accession>
<dbReference type="SUPFAM" id="SSF46689">
    <property type="entry name" value="Homeodomain-like"/>
    <property type="match status" value="1"/>
</dbReference>
<evidence type="ECO:0000313" key="5">
    <source>
        <dbReference type="Proteomes" id="UP000218267"/>
    </source>
</evidence>
<evidence type="ECO:0000259" key="3">
    <source>
        <dbReference type="PROSITE" id="PS50977"/>
    </source>
</evidence>
<keyword evidence="5" id="KW-1185">Reference proteome</keyword>
<reference evidence="5" key="2">
    <citation type="journal article" date="2020" name="Antonie Van Leeuwenhoek">
        <title>Labilibaculum antarcticum sp. nov., a novel facultative anaerobic, psychrotorelant bacterium isolated from marine sediment of Antarctica.</title>
        <authorList>
            <person name="Watanabe M."/>
            <person name="Kojima H."/>
            <person name="Fukui M."/>
        </authorList>
    </citation>
    <scope>NUCLEOTIDE SEQUENCE [LARGE SCALE GENOMIC DNA]</scope>
    <source>
        <strain evidence="5">SPP2</strain>
    </source>
</reference>
<dbReference type="Pfam" id="PF00440">
    <property type="entry name" value="TetR_N"/>
    <property type="match status" value="1"/>
</dbReference>
<gene>
    <name evidence="4" type="ORF">ALGA_1835</name>
</gene>
<dbReference type="PRINTS" id="PR00455">
    <property type="entry name" value="HTHTETR"/>
</dbReference>
<evidence type="ECO:0000256" key="2">
    <source>
        <dbReference type="PROSITE-ProRule" id="PRU00335"/>
    </source>
</evidence>
<dbReference type="InterPro" id="IPR001647">
    <property type="entry name" value="HTH_TetR"/>
</dbReference>
<dbReference type="PROSITE" id="PS50977">
    <property type="entry name" value="HTH_TETR_2"/>
    <property type="match status" value="1"/>
</dbReference>
<protein>
    <submittedName>
        <fullName evidence="4">TetR family transcriptional regulator</fullName>
    </submittedName>
</protein>
<dbReference type="RefSeq" id="WP_096429072.1">
    <property type="nucleotide sequence ID" value="NZ_AP018042.1"/>
</dbReference>
<dbReference type="PANTHER" id="PTHR30328">
    <property type="entry name" value="TRANSCRIPTIONAL REPRESSOR"/>
    <property type="match status" value="1"/>
</dbReference>
<reference evidence="4 5" key="1">
    <citation type="journal article" date="2018" name="Mar. Genomics">
        <title>Complete genome sequence of Marinifilaceae bacterium strain SPP2, isolated from the Antarctic marine sediment.</title>
        <authorList>
            <person name="Watanabe M."/>
            <person name="Kojima H."/>
            <person name="Fukui M."/>
        </authorList>
    </citation>
    <scope>NUCLEOTIDE SEQUENCE [LARGE SCALE GENOMIC DNA]</scope>
    <source>
        <strain evidence="4 5">SPP2</strain>
    </source>
</reference>
<dbReference type="GO" id="GO:0003677">
    <property type="term" value="F:DNA binding"/>
    <property type="evidence" value="ECO:0007669"/>
    <property type="project" value="UniProtKB-UniRule"/>
</dbReference>
<dbReference type="Gene3D" id="1.10.357.10">
    <property type="entry name" value="Tetracycline Repressor, domain 2"/>
    <property type="match status" value="1"/>
</dbReference>
<dbReference type="InterPro" id="IPR050109">
    <property type="entry name" value="HTH-type_TetR-like_transc_reg"/>
</dbReference>
<feature type="DNA-binding region" description="H-T-H motif" evidence="2">
    <location>
        <begin position="25"/>
        <end position="44"/>
    </location>
</feature>